<dbReference type="Gene3D" id="3.90.1200.10">
    <property type="match status" value="1"/>
</dbReference>
<dbReference type="GO" id="GO:0004413">
    <property type="term" value="F:homoserine kinase activity"/>
    <property type="evidence" value="ECO:0007669"/>
    <property type="project" value="UniProtKB-UniRule"/>
</dbReference>
<evidence type="ECO:0000256" key="5">
    <source>
        <dbReference type="ARBA" id="ARBA00022777"/>
    </source>
</evidence>
<dbReference type="Pfam" id="PF01636">
    <property type="entry name" value="APH"/>
    <property type="match status" value="1"/>
</dbReference>
<dbReference type="EMBL" id="AFHG01000053">
    <property type="protein sequence ID" value="EGK70770.1"/>
    <property type="molecule type" value="Genomic_DNA"/>
</dbReference>
<keyword evidence="2 8" id="KW-0808">Transferase</keyword>
<dbReference type="EC" id="2.7.1.39" evidence="8 9"/>
<dbReference type="SUPFAM" id="SSF56112">
    <property type="entry name" value="Protein kinase-like (PK-like)"/>
    <property type="match status" value="1"/>
</dbReference>
<name>F5RFB4_METUF</name>
<comment type="catalytic activity">
    <reaction evidence="8">
        <text>L-homoserine + ATP = O-phospho-L-homoserine + ADP + H(+)</text>
        <dbReference type="Rhea" id="RHEA:13985"/>
        <dbReference type="ChEBI" id="CHEBI:15378"/>
        <dbReference type="ChEBI" id="CHEBI:30616"/>
        <dbReference type="ChEBI" id="CHEBI:57476"/>
        <dbReference type="ChEBI" id="CHEBI:57590"/>
        <dbReference type="ChEBI" id="CHEBI:456216"/>
        <dbReference type="EC" id="2.7.1.39"/>
    </reaction>
</comment>
<feature type="domain" description="Aminoglycoside phosphotransferase" evidence="10">
    <location>
        <begin position="27"/>
        <end position="257"/>
    </location>
</feature>
<keyword evidence="6 8" id="KW-0067">ATP-binding</keyword>
<dbReference type="InterPro" id="IPR050249">
    <property type="entry name" value="Pseudomonas-type_ThrB"/>
</dbReference>
<evidence type="ECO:0000256" key="1">
    <source>
        <dbReference type="ARBA" id="ARBA00022605"/>
    </source>
</evidence>
<dbReference type="NCBIfam" id="NF003558">
    <property type="entry name" value="PRK05231.1"/>
    <property type="match status" value="1"/>
</dbReference>
<dbReference type="InterPro" id="IPR002575">
    <property type="entry name" value="Aminoglycoside_PTrfase"/>
</dbReference>
<dbReference type="Proteomes" id="UP000005019">
    <property type="component" value="Unassembled WGS sequence"/>
</dbReference>
<dbReference type="AlphaFoldDB" id="F5RFB4"/>
<dbReference type="PANTHER" id="PTHR21064">
    <property type="entry name" value="AMINOGLYCOSIDE PHOSPHOTRANSFERASE DOMAIN-CONTAINING PROTEIN-RELATED"/>
    <property type="match status" value="1"/>
</dbReference>
<dbReference type="PANTHER" id="PTHR21064:SF6">
    <property type="entry name" value="AMINOGLYCOSIDE PHOSPHOTRANSFERASE DOMAIN-CONTAINING PROTEIN"/>
    <property type="match status" value="1"/>
</dbReference>
<keyword evidence="4 8" id="KW-0547">Nucleotide-binding</keyword>
<dbReference type="HAMAP" id="MF_00301">
    <property type="entry name" value="Homoser_kinase_2"/>
    <property type="match status" value="1"/>
</dbReference>
<keyword evidence="3 8" id="KW-0791">Threonine biosynthesis</keyword>
<dbReference type="GO" id="GO:0005524">
    <property type="term" value="F:ATP binding"/>
    <property type="evidence" value="ECO:0007669"/>
    <property type="project" value="UniProtKB-KW"/>
</dbReference>
<dbReference type="UniPathway" id="UPA00050">
    <property type="reaction ID" value="UER00064"/>
</dbReference>
<dbReference type="STRING" id="1000565.METUNv1_02992"/>
<evidence type="ECO:0000256" key="6">
    <source>
        <dbReference type="ARBA" id="ARBA00022840"/>
    </source>
</evidence>
<dbReference type="InterPro" id="IPR011009">
    <property type="entry name" value="Kinase-like_dom_sf"/>
</dbReference>
<dbReference type="InterPro" id="IPR005280">
    <property type="entry name" value="Homoserine_kinase_II"/>
</dbReference>
<protein>
    <recommendedName>
        <fullName evidence="8 9">Homoserine kinase</fullName>
        <shortName evidence="8">HK</shortName>
        <shortName evidence="8">HSK</shortName>
        <ecNumber evidence="8 9">2.7.1.39</ecNumber>
    </recommendedName>
</protein>
<reference evidence="11 12" key="1">
    <citation type="journal article" date="2011" name="J. Bacteriol.">
        <title>Genome sequence of Methyloversatilis universalis FAM5T, a methylotrophic representative of the order Rhodocyclales.</title>
        <authorList>
            <person name="Kittichotirat W."/>
            <person name="Good N.M."/>
            <person name="Hall R."/>
            <person name="Bringel F."/>
            <person name="Lajus A."/>
            <person name="Medigue C."/>
            <person name="Smalley N.E."/>
            <person name="Beck D."/>
            <person name="Bumgarner R."/>
            <person name="Vuilleumier S."/>
            <person name="Kalyuzhnaya M.G."/>
        </authorList>
    </citation>
    <scope>NUCLEOTIDE SEQUENCE [LARGE SCALE GENOMIC DNA]</scope>
    <source>
        <strain evidence="12">ATCC BAA-1314 / JCM 13912 / FAM5</strain>
    </source>
</reference>
<dbReference type="Gene3D" id="3.30.200.20">
    <property type="entry name" value="Phosphorylase Kinase, domain 1"/>
    <property type="match status" value="1"/>
</dbReference>
<dbReference type="NCBIfam" id="TIGR00938">
    <property type="entry name" value="thrB_alt"/>
    <property type="match status" value="1"/>
</dbReference>
<comment type="pathway">
    <text evidence="8">Amino-acid biosynthesis; L-threonine biosynthesis; L-threonine from L-aspartate: step 4/5.</text>
</comment>
<comment type="caution">
    <text evidence="11">The sequence shown here is derived from an EMBL/GenBank/DDBJ whole genome shotgun (WGS) entry which is preliminary data.</text>
</comment>
<dbReference type="CDD" id="cd05153">
    <property type="entry name" value="HomoserineK_II"/>
    <property type="match status" value="1"/>
</dbReference>
<evidence type="ECO:0000256" key="8">
    <source>
        <dbReference type="HAMAP-Rule" id="MF_00301"/>
    </source>
</evidence>
<keyword evidence="1 8" id="KW-0028">Amino-acid biosynthesis</keyword>
<evidence type="ECO:0000256" key="9">
    <source>
        <dbReference type="NCBIfam" id="TIGR00938"/>
    </source>
</evidence>
<evidence type="ECO:0000256" key="4">
    <source>
        <dbReference type="ARBA" id="ARBA00022741"/>
    </source>
</evidence>
<evidence type="ECO:0000256" key="3">
    <source>
        <dbReference type="ARBA" id="ARBA00022697"/>
    </source>
</evidence>
<dbReference type="eggNOG" id="COG2334">
    <property type="taxonomic scope" value="Bacteria"/>
</dbReference>
<dbReference type="GO" id="GO:0009088">
    <property type="term" value="P:threonine biosynthetic process"/>
    <property type="evidence" value="ECO:0007669"/>
    <property type="project" value="UniProtKB-UniRule"/>
</dbReference>
<keyword evidence="12" id="KW-1185">Reference proteome</keyword>
<keyword evidence="5 8" id="KW-0418">Kinase</keyword>
<evidence type="ECO:0000313" key="11">
    <source>
        <dbReference type="EMBL" id="EGK70770.1"/>
    </source>
</evidence>
<evidence type="ECO:0000259" key="10">
    <source>
        <dbReference type="Pfam" id="PF01636"/>
    </source>
</evidence>
<dbReference type="RefSeq" id="WP_008063096.1">
    <property type="nucleotide sequence ID" value="NZ_AFHG01000053.1"/>
</dbReference>
<accession>F5RFB4</accession>
<evidence type="ECO:0000256" key="7">
    <source>
        <dbReference type="ARBA" id="ARBA00038240"/>
    </source>
</evidence>
<dbReference type="OrthoDB" id="9777460at2"/>
<gene>
    <name evidence="8" type="primary">thrB</name>
    <name evidence="11" type="ORF">METUNv1_02992</name>
</gene>
<evidence type="ECO:0000256" key="2">
    <source>
        <dbReference type="ARBA" id="ARBA00022679"/>
    </source>
</evidence>
<organism evidence="11 12">
    <name type="scientific">Methyloversatilis universalis (strain ATCC BAA-1314 / DSM 25237 / JCM 13912 / CCUG 52030 / FAM5)</name>
    <dbReference type="NCBI Taxonomy" id="1000565"/>
    <lineage>
        <taxon>Bacteria</taxon>
        <taxon>Pseudomonadati</taxon>
        <taxon>Pseudomonadota</taxon>
        <taxon>Betaproteobacteria</taxon>
        <taxon>Nitrosomonadales</taxon>
        <taxon>Sterolibacteriaceae</taxon>
        <taxon>Methyloversatilis</taxon>
    </lineage>
</organism>
<proteinExistence type="inferred from homology"/>
<comment type="similarity">
    <text evidence="7 8">Belongs to the pseudomonas-type ThrB family.</text>
</comment>
<evidence type="ECO:0000313" key="12">
    <source>
        <dbReference type="Proteomes" id="UP000005019"/>
    </source>
</evidence>
<sequence>MSVFTTVTADELRDWLKNYSIGHLVSLEGIPAGIENTNYFVDTSHGRYVLTVFEKLTRTELPFYVHLMAHLARHGIPCPAPIADRDNEYLGTIHGKPAMLATRLAGRSQMEPGPAHCAAIGNMLATMHVAGQSYNRRFDNPRGYAWWVDTAPRLLDFLPADERALLESEIAFQRAARDDGLCRELPHGVVHADLFRDNVLMDGERVGGVIDFYFAGDDYLLFDLAVTLNDWCSDAAGELDPAKADAMLRAYHAERPLSDAEHRAWPAMMRGAALRFWMSRLYDFHMPRDGAMVHKHDPARFRDVLRARIRAGDTLPWR</sequence>